<dbReference type="Pfam" id="PF07519">
    <property type="entry name" value="Tannase"/>
    <property type="match status" value="1"/>
</dbReference>
<evidence type="ECO:0000256" key="8">
    <source>
        <dbReference type="ARBA" id="ARBA00023157"/>
    </source>
</evidence>
<evidence type="ECO:0000256" key="7">
    <source>
        <dbReference type="ARBA" id="ARBA00022837"/>
    </source>
</evidence>
<accession>A0AAD2HDA1</accession>
<keyword evidence="5" id="KW-0732">Signal</keyword>
<evidence type="ECO:0000313" key="11">
    <source>
        <dbReference type="EMBL" id="CAK5272748.1"/>
    </source>
</evidence>
<gene>
    <name evidence="11" type="ORF">MYCIT1_LOCUS18619</name>
</gene>
<dbReference type="SUPFAM" id="SSF53474">
    <property type="entry name" value="alpha/beta-Hydrolases"/>
    <property type="match status" value="1"/>
</dbReference>
<name>A0AAD2HDA1_9AGAR</name>
<evidence type="ECO:0000256" key="2">
    <source>
        <dbReference type="ARBA" id="ARBA00022487"/>
    </source>
</evidence>
<evidence type="ECO:0000256" key="6">
    <source>
        <dbReference type="ARBA" id="ARBA00022801"/>
    </source>
</evidence>
<evidence type="ECO:0000256" key="9">
    <source>
        <dbReference type="ARBA" id="ARBA00034075"/>
    </source>
</evidence>
<dbReference type="EMBL" id="CAVNYO010000185">
    <property type="protein sequence ID" value="CAK5272748.1"/>
    <property type="molecule type" value="Genomic_DNA"/>
</dbReference>
<reference evidence="11" key="1">
    <citation type="submission" date="2023-11" db="EMBL/GenBank/DDBJ databases">
        <authorList>
            <person name="De Vega J J."/>
            <person name="De Vega J J."/>
        </authorList>
    </citation>
    <scope>NUCLEOTIDE SEQUENCE</scope>
</reference>
<keyword evidence="6 10" id="KW-0378">Hydrolase</keyword>
<organism evidence="11 12">
    <name type="scientific">Mycena citricolor</name>
    <dbReference type="NCBI Taxonomy" id="2018698"/>
    <lineage>
        <taxon>Eukaryota</taxon>
        <taxon>Fungi</taxon>
        <taxon>Dikarya</taxon>
        <taxon>Basidiomycota</taxon>
        <taxon>Agaricomycotina</taxon>
        <taxon>Agaricomycetes</taxon>
        <taxon>Agaricomycetidae</taxon>
        <taxon>Agaricales</taxon>
        <taxon>Marasmiineae</taxon>
        <taxon>Mycenaceae</taxon>
        <taxon>Mycena</taxon>
    </lineage>
</organism>
<proteinExistence type="inferred from homology"/>
<evidence type="ECO:0000313" key="12">
    <source>
        <dbReference type="Proteomes" id="UP001295794"/>
    </source>
</evidence>
<dbReference type="GO" id="GO:0030600">
    <property type="term" value="F:feruloyl esterase activity"/>
    <property type="evidence" value="ECO:0007669"/>
    <property type="project" value="UniProtKB-EC"/>
</dbReference>
<dbReference type="InterPro" id="IPR011118">
    <property type="entry name" value="Tannase/feruloyl_esterase"/>
</dbReference>
<keyword evidence="4" id="KW-0479">Metal-binding</keyword>
<dbReference type="PANTHER" id="PTHR33938">
    <property type="entry name" value="FERULOYL ESTERASE B-RELATED"/>
    <property type="match status" value="1"/>
</dbReference>
<comment type="catalytic activity">
    <reaction evidence="9">
        <text>feruloyl-polysaccharide + H2O = ferulate + polysaccharide.</text>
        <dbReference type="EC" id="3.1.1.73"/>
    </reaction>
</comment>
<comment type="similarity">
    <text evidence="1 10">Belongs to the tannase family.</text>
</comment>
<sequence length="522" mass="57197">MDFGYKLKSLTHLLSANGLFSGWASAGSEQHLKCAALKDTLRIENTTIVDATFLAAGSRVKFRNVCPEQSSTKLYAPTSLCRVQFVTQTSESSGIRAEAWLPEEWYGRFLGVGNGGLGGCIAYNDLAYGSSFHFASVGSNNGHDGNSGEVFLNNPEVIEDFAHRSIHVEAVVGKQIVEAYYGQQHQKSYYLGCSTGGRQGTQEALKYPADFDGILAGAPAIDFNHLLHWIGMLARHAGAPDPTSPAFLSASEWTLVSEEILKQCDMLDGVKDGIITEPDTCLFRPETLVCRPGQIDDCLFPAQIEALRKIYSPLYADGELIFPRFDPGAELTYRQFLWGGQFPEYPRDWLQYAVANTTKIDFGTYGPEDGKRMDAVNPGGIATFSGDFAAFRDRGGKFLTYHGRMDALIASGNSKRMYDLVSTTLSMPTLDSFYRLFLVPGLAHCTEGLGSPNFGQRGNTVTTAVNASSHNILLALVDWVENGNAPDEIVGTSHDGQAERIHCRYPLRSVRNAEQTEWICVV</sequence>
<dbReference type="GO" id="GO:0045493">
    <property type="term" value="P:xylan catabolic process"/>
    <property type="evidence" value="ECO:0007669"/>
    <property type="project" value="UniProtKB-KW"/>
</dbReference>
<keyword evidence="7" id="KW-0106">Calcium</keyword>
<keyword evidence="2" id="KW-0719">Serine esterase</keyword>
<keyword evidence="8" id="KW-1015">Disulfide bond</keyword>
<dbReference type="GO" id="GO:0046872">
    <property type="term" value="F:metal ion binding"/>
    <property type="evidence" value="ECO:0007669"/>
    <property type="project" value="UniProtKB-KW"/>
</dbReference>
<keyword evidence="3" id="KW-0119">Carbohydrate metabolism</keyword>
<dbReference type="InterPro" id="IPR029058">
    <property type="entry name" value="AB_hydrolase_fold"/>
</dbReference>
<evidence type="ECO:0000256" key="1">
    <source>
        <dbReference type="ARBA" id="ARBA00006249"/>
    </source>
</evidence>
<protein>
    <recommendedName>
        <fullName evidence="10">Carboxylic ester hydrolase</fullName>
        <ecNumber evidence="10">3.1.1.-</ecNumber>
    </recommendedName>
</protein>
<evidence type="ECO:0000256" key="4">
    <source>
        <dbReference type="ARBA" id="ARBA00022723"/>
    </source>
</evidence>
<dbReference type="AlphaFoldDB" id="A0AAD2HDA1"/>
<evidence type="ECO:0000256" key="5">
    <source>
        <dbReference type="ARBA" id="ARBA00022729"/>
    </source>
</evidence>
<dbReference type="Proteomes" id="UP001295794">
    <property type="component" value="Unassembled WGS sequence"/>
</dbReference>
<dbReference type="EC" id="3.1.1.-" evidence="10"/>
<evidence type="ECO:0000256" key="3">
    <source>
        <dbReference type="ARBA" id="ARBA00022651"/>
    </source>
</evidence>
<comment type="caution">
    <text evidence="11">The sequence shown here is derived from an EMBL/GenBank/DDBJ whole genome shotgun (WGS) entry which is preliminary data.</text>
</comment>
<dbReference type="PANTHER" id="PTHR33938:SF15">
    <property type="entry name" value="FERULOYL ESTERASE B-RELATED"/>
    <property type="match status" value="1"/>
</dbReference>
<keyword evidence="3" id="KW-0858">Xylan degradation</keyword>
<evidence type="ECO:0000256" key="10">
    <source>
        <dbReference type="RuleBase" id="RU361238"/>
    </source>
</evidence>
<keyword evidence="12" id="KW-1185">Reference proteome</keyword>
<keyword evidence="3" id="KW-0624">Polysaccharide degradation</keyword>